<organism evidence="1">
    <name type="scientific">marine sediment metagenome</name>
    <dbReference type="NCBI Taxonomy" id="412755"/>
    <lineage>
        <taxon>unclassified sequences</taxon>
        <taxon>metagenomes</taxon>
        <taxon>ecological metagenomes</taxon>
    </lineage>
</organism>
<sequence length="81" mass="9002">MVTNAPDAPYWAWTNKILIDGRPFSLEGRTYQLEMMRPVTDDGKVKTREVIKKGSQTGATMGKALEVTFGALNNLYPQGII</sequence>
<reference evidence="1" key="1">
    <citation type="journal article" date="2015" name="Nature">
        <title>Complex archaea that bridge the gap between prokaryotes and eukaryotes.</title>
        <authorList>
            <person name="Spang A."/>
            <person name="Saw J.H."/>
            <person name="Jorgensen S.L."/>
            <person name="Zaremba-Niedzwiedzka K."/>
            <person name="Martijn J."/>
            <person name="Lind A.E."/>
            <person name="van Eijk R."/>
            <person name="Schleper C."/>
            <person name="Guy L."/>
            <person name="Ettema T.J."/>
        </authorList>
    </citation>
    <scope>NUCLEOTIDE SEQUENCE</scope>
</reference>
<dbReference type="AlphaFoldDB" id="A0A0F9B2X6"/>
<gene>
    <name evidence="1" type="ORF">LCGC14_2499810</name>
</gene>
<name>A0A0F9B2X6_9ZZZZ</name>
<comment type="caution">
    <text evidence="1">The sequence shown here is derived from an EMBL/GenBank/DDBJ whole genome shotgun (WGS) entry which is preliminary data.</text>
</comment>
<accession>A0A0F9B2X6</accession>
<feature type="non-terminal residue" evidence="1">
    <location>
        <position position="81"/>
    </location>
</feature>
<evidence type="ECO:0000313" key="1">
    <source>
        <dbReference type="EMBL" id="KKL16020.1"/>
    </source>
</evidence>
<proteinExistence type="predicted"/>
<dbReference type="EMBL" id="LAZR01039829">
    <property type="protein sequence ID" value="KKL16020.1"/>
    <property type="molecule type" value="Genomic_DNA"/>
</dbReference>
<protein>
    <submittedName>
        <fullName evidence="1">Uncharacterized protein</fullName>
    </submittedName>
</protein>